<feature type="region of interest" description="Disordered" evidence="1">
    <location>
        <begin position="111"/>
        <end position="142"/>
    </location>
</feature>
<feature type="compositionally biased region" description="Low complexity" evidence="1">
    <location>
        <begin position="590"/>
        <end position="601"/>
    </location>
</feature>
<accession>A0AAV8T6S4</accession>
<dbReference type="PANTHER" id="PTHR23172">
    <property type="entry name" value="AUXILIN/CYCLIN G-ASSOCIATED KINASE-RELATED"/>
    <property type="match status" value="1"/>
</dbReference>
<evidence type="ECO:0000313" key="3">
    <source>
        <dbReference type="Proteomes" id="UP001159364"/>
    </source>
</evidence>
<feature type="region of interest" description="Disordered" evidence="1">
    <location>
        <begin position="367"/>
        <end position="492"/>
    </location>
</feature>
<dbReference type="GO" id="GO:0072318">
    <property type="term" value="P:clathrin coat disassembly"/>
    <property type="evidence" value="ECO:0007669"/>
    <property type="project" value="TreeGrafter"/>
</dbReference>
<dbReference type="EMBL" id="JAIWQS010000006">
    <property type="protein sequence ID" value="KAJ8762392.1"/>
    <property type="molecule type" value="Genomic_DNA"/>
</dbReference>
<keyword evidence="3" id="KW-1185">Reference proteome</keyword>
<protein>
    <recommendedName>
        <fullName evidence="4">J domain-containing protein required for chloroplast accumulation response 1</fullName>
    </recommendedName>
</protein>
<feature type="compositionally biased region" description="Polar residues" evidence="1">
    <location>
        <begin position="507"/>
        <end position="522"/>
    </location>
</feature>
<feature type="compositionally biased region" description="Basic and acidic residues" evidence="1">
    <location>
        <begin position="436"/>
        <end position="448"/>
    </location>
</feature>
<evidence type="ECO:0000256" key="1">
    <source>
        <dbReference type="SAM" id="MobiDB-lite"/>
    </source>
</evidence>
<sequence length="744" mass="82840">MERYSTRESFLLGYGPQRSFANQHNSSPKSPNGDSDIDFNDVFGGPPRRASVQEMRNSFSEAADSSNLGGENDTVSIRRRWSGISEKPVFGDEVGTRRRYQNDEFFDDIFKGNESLSSSPRKHNRDPFCSSPGSRVLSPLPPRAEPFLSSSVPAQFSLPSKLIKGSDLPTFGSGTRNHQKNKDGASNGFSNYLYSTLSRVSSQADLAQDASNDDVSQQSTLREDLSLGSEELHNLSRTDKTEKSNVTRSDSTVSGPANGGQFHFSIYKWASKGVPLPMPFMKGNKSRPKDKFKLERSASTDGRLGCEGMNRELPMGTPQSNASPLHAAMSSKIKSSWMETDKGKCSVEGASRLNRVEPCQAVEEPVLTQTSVKDNPAKPIFQGSREVPKSESAPEKGLSGRAEEEIHVLKQKASNSETKTLHSLFSDNDSEQGYEESTKRNEFKESKSRGNKKSSAVFDVNDLAKKEDEKRNMSLHKEEDKSNLRRDNLGKNRLGGKVQEFVKIFSQEASSKPNSDVNSQNHNSRRQENGRLWRENEARITTNKPNDRMELPNVNKNHITEASITVDESNQPTEDQSPQTRTNKDKSMESSSTLKDLSDSTAESIPNGSEATLGVTDEFFYGKFMIKDLTQYVDNITQKIDNHEDLHAIDAKIRKWSSGKEGNIRSLLSTLQYVLWTGSGWKPVPLVDLIEGNAVKRQYQKALLCLHPDKLQQKGATSNQKHTAEKVFDILQEAWMHFSSLGGL</sequence>
<dbReference type="FunFam" id="1.10.287.110:FF:000043">
    <property type="entry name" value="J-domain protein required for chloroplast accumulation response 1"/>
    <property type="match status" value="1"/>
</dbReference>
<dbReference type="GO" id="GO:0072583">
    <property type="term" value="P:clathrin-dependent endocytosis"/>
    <property type="evidence" value="ECO:0007669"/>
    <property type="project" value="TreeGrafter"/>
</dbReference>
<name>A0AAV8T6S4_9ROSI</name>
<feature type="compositionally biased region" description="Polar residues" evidence="1">
    <location>
        <begin position="246"/>
        <end position="255"/>
    </location>
</feature>
<feature type="compositionally biased region" description="Polar residues" evidence="1">
    <location>
        <begin position="205"/>
        <end position="220"/>
    </location>
</feature>
<feature type="compositionally biased region" description="Polar residues" evidence="1">
    <location>
        <begin position="19"/>
        <end position="33"/>
    </location>
</feature>
<comment type="caution">
    <text evidence="2">The sequence shown here is derived from an EMBL/GenBank/DDBJ whole genome shotgun (WGS) entry which is preliminary data.</text>
</comment>
<dbReference type="Proteomes" id="UP001159364">
    <property type="component" value="Linkage Group LG06"/>
</dbReference>
<feature type="compositionally biased region" description="Basic and acidic residues" evidence="1">
    <location>
        <begin position="525"/>
        <end position="538"/>
    </location>
</feature>
<proteinExistence type="predicted"/>
<feature type="region of interest" description="Disordered" evidence="1">
    <location>
        <begin position="1"/>
        <end position="73"/>
    </location>
</feature>
<feature type="region of interest" description="Disordered" evidence="1">
    <location>
        <begin position="507"/>
        <end position="609"/>
    </location>
</feature>
<dbReference type="GO" id="GO:0030276">
    <property type="term" value="F:clathrin binding"/>
    <property type="evidence" value="ECO:0007669"/>
    <property type="project" value="TreeGrafter"/>
</dbReference>
<dbReference type="Gene3D" id="1.10.287.110">
    <property type="entry name" value="DnaJ domain"/>
    <property type="match status" value="1"/>
</dbReference>
<evidence type="ECO:0000313" key="2">
    <source>
        <dbReference type="EMBL" id="KAJ8762392.1"/>
    </source>
</evidence>
<feature type="compositionally biased region" description="Basic and acidic residues" evidence="1">
    <location>
        <begin position="462"/>
        <end position="490"/>
    </location>
</feature>
<dbReference type="SUPFAM" id="SSF46565">
    <property type="entry name" value="Chaperone J-domain"/>
    <property type="match status" value="1"/>
</dbReference>
<reference evidence="2 3" key="1">
    <citation type="submission" date="2021-09" db="EMBL/GenBank/DDBJ databases">
        <title>Genomic insights and catalytic innovation underlie evolution of tropane alkaloids biosynthesis.</title>
        <authorList>
            <person name="Wang Y.-J."/>
            <person name="Tian T."/>
            <person name="Huang J.-P."/>
            <person name="Huang S.-X."/>
        </authorList>
    </citation>
    <scope>NUCLEOTIDE SEQUENCE [LARGE SCALE GENOMIC DNA]</scope>
    <source>
        <strain evidence="2">KIB-2018</strain>
        <tissue evidence="2">Leaf</tissue>
    </source>
</reference>
<evidence type="ECO:0008006" key="4">
    <source>
        <dbReference type="Google" id="ProtNLM"/>
    </source>
</evidence>
<organism evidence="2 3">
    <name type="scientific">Erythroxylum novogranatense</name>
    <dbReference type="NCBI Taxonomy" id="1862640"/>
    <lineage>
        <taxon>Eukaryota</taxon>
        <taxon>Viridiplantae</taxon>
        <taxon>Streptophyta</taxon>
        <taxon>Embryophyta</taxon>
        <taxon>Tracheophyta</taxon>
        <taxon>Spermatophyta</taxon>
        <taxon>Magnoliopsida</taxon>
        <taxon>eudicotyledons</taxon>
        <taxon>Gunneridae</taxon>
        <taxon>Pentapetalae</taxon>
        <taxon>rosids</taxon>
        <taxon>fabids</taxon>
        <taxon>Malpighiales</taxon>
        <taxon>Erythroxylaceae</taxon>
        <taxon>Erythroxylum</taxon>
    </lineage>
</organism>
<feature type="region of interest" description="Disordered" evidence="1">
    <location>
        <begin position="205"/>
        <end position="257"/>
    </location>
</feature>
<feature type="compositionally biased region" description="Polar residues" evidence="1">
    <location>
        <begin position="54"/>
        <end position="73"/>
    </location>
</feature>
<feature type="compositionally biased region" description="Basic and acidic residues" evidence="1">
    <location>
        <begin position="221"/>
        <end position="245"/>
    </location>
</feature>
<dbReference type="AlphaFoldDB" id="A0AAV8T6S4"/>
<feature type="compositionally biased region" description="Polar residues" evidence="1">
    <location>
        <begin position="412"/>
        <end position="427"/>
    </location>
</feature>
<feature type="compositionally biased region" description="Polar residues" evidence="1">
    <location>
        <begin position="554"/>
        <end position="581"/>
    </location>
</feature>
<dbReference type="InterPro" id="IPR036869">
    <property type="entry name" value="J_dom_sf"/>
</dbReference>
<dbReference type="GO" id="GO:0031982">
    <property type="term" value="C:vesicle"/>
    <property type="evidence" value="ECO:0007669"/>
    <property type="project" value="TreeGrafter"/>
</dbReference>
<dbReference type="GO" id="GO:0005737">
    <property type="term" value="C:cytoplasm"/>
    <property type="evidence" value="ECO:0007669"/>
    <property type="project" value="TreeGrafter"/>
</dbReference>
<gene>
    <name evidence="2" type="ORF">K2173_007552</name>
</gene>
<dbReference type="PANTHER" id="PTHR23172:SF64">
    <property type="entry name" value="J DOMAIN-CONTAINING PROTEIN REQUIRED FOR CHLOROPLAST ACCUMULATION RESPONSE 1"/>
    <property type="match status" value="1"/>
</dbReference>